<dbReference type="Pfam" id="PF00035">
    <property type="entry name" value="dsrm"/>
    <property type="match status" value="2"/>
</dbReference>
<dbReference type="GO" id="GO:0003723">
    <property type="term" value="F:RNA binding"/>
    <property type="evidence" value="ECO:0007669"/>
    <property type="project" value="UniProtKB-UniRule"/>
</dbReference>
<comment type="caution">
    <text evidence="5">The sequence shown here is derived from an EMBL/GenBank/DDBJ whole genome shotgun (WGS) entry which is preliminary data.</text>
</comment>
<keyword evidence="2 3" id="KW-0694">RNA-binding</keyword>
<evidence type="ECO:0000256" key="3">
    <source>
        <dbReference type="PROSITE-ProRule" id="PRU00266"/>
    </source>
</evidence>
<dbReference type="SMART" id="SM00358">
    <property type="entry name" value="DSRM"/>
    <property type="match status" value="2"/>
</dbReference>
<protein>
    <submittedName>
        <fullName evidence="5">Double-stranded RNA-binding protein 4-like</fullName>
    </submittedName>
</protein>
<reference evidence="5" key="2">
    <citation type="submission" date="2023-05" db="EMBL/GenBank/DDBJ databases">
        <authorList>
            <person name="Schelkunov M.I."/>
        </authorList>
    </citation>
    <scope>NUCLEOTIDE SEQUENCE</scope>
    <source>
        <strain evidence="5">Hsosn_3</strain>
        <tissue evidence="5">Leaf</tissue>
    </source>
</reference>
<name>A0AAD8IMM5_9APIA</name>
<dbReference type="EMBL" id="JAUIZM010000004">
    <property type="protein sequence ID" value="KAK1388281.1"/>
    <property type="molecule type" value="Genomic_DNA"/>
</dbReference>
<dbReference type="PANTHER" id="PTHR46031:SF37">
    <property type="entry name" value="DRBM DOMAIN-CONTAINING PROTEIN"/>
    <property type="match status" value="1"/>
</dbReference>
<feature type="domain" description="DRBM" evidence="4">
    <location>
        <begin position="87"/>
        <end position="154"/>
    </location>
</feature>
<proteinExistence type="predicted"/>
<dbReference type="PROSITE" id="PS50137">
    <property type="entry name" value="DS_RBD"/>
    <property type="match status" value="1"/>
</dbReference>
<dbReference type="SUPFAM" id="SSF54768">
    <property type="entry name" value="dsRNA-binding domain-like"/>
    <property type="match status" value="2"/>
</dbReference>
<evidence type="ECO:0000313" key="6">
    <source>
        <dbReference type="Proteomes" id="UP001237642"/>
    </source>
</evidence>
<evidence type="ECO:0000256" key="2">
    <source>
        <dbReference type="ARBA" id="ARBA00022884"/>
    </source>
</evidence>
<evidence type="ECO:0000256" key="1">
    <source>
        <dbReference type="ARBA" id="ARBA00022737"/>
    </source>
</evidence>
<dbReference type="InterPro" id="IPR014720">
    <property type="entry name" value="dsRBD_dom"/>
</dbReference>
<gene>
    <name evidence="5" type="ORF">POM88_016459</name>
</gene>
<dbReference type="Gene3D" id="3.30.160.20">
    <property type="match status" value="2"/>
</dbReference>
<sequence length="221" mass="24778">MHKNKLQEYTQKSGLPLPVYTTDKGGFDHKPKFQATVLVDGIEYRSEQRFSRIISAENDVAKIAFDCIKKNMKIAGPSSIHMQDPKISKSILYEFAVKSKVEVPTYRTTCAEEAEPVFVSTCTFKGKSYTSEMAGSKKMAEQYAARKAIQSLLGNVLSQIIKSKTKPTPAQSIKPIAVKAENSSDHTTTTQFGEMMVDISERKRRVEVNNRGAKRVRIAEY</sequence>
<evidence type="ECO:0000313" key="5">
    <source>
        <dbReference type="EMBL" id="KAK1388281.1"/>
    </source>
</evidence>
<dbReference type="Proteomes" id="UP001237642">
    <property type="component" value="Unassembled WGS sequence"/>
</dbReference>
<organism evidence="5 6">
    <name type="scientific">Heracleum sosnowskyi</name>
    <dbReference type="NCBI Taxonomy" id="360622"/>
    <lineage>
        <taxon>Eukaryota</taxon>
        <taxon>Viridiplantae</taxon>
        <taxon>Streptophyta</taxon>
        <taxon>Embryophyta</taxon>
        <taxon>Tracheophyta</taxon>
        <taxon>Spermatophyta</taxon>
        <taxon>Magnoliopsida</taxon>
        <taxon>eudicotyledons</taxon>
        <taxon>Gunneridae</taxon>
        <taxon>Pentapetalae</taxon>
        <taxon>asterids</taxon>
        <taxon>campanulids</taxon>
        <taxon>Apiales</taxon>
        <taxon>Apiaceae</taxon>
        <taxon>Apioideae</taxon>
        <taxon>apioid superclade</taxon>
        <taxon>Tordylieae</taxon>
        <taxon>Tordyliinae</taxon>
        <taxon>Heracleum</taxon>
    </lineage>
</organism>
<dbReference type="AlphaFoldDB" id="A0AAD8IMM5"/>
<keyword evidence="6" id="KW-1185">Reference proteome</keyword>
<evidence type="ECO:0000259" key="4">
    <source>
        <dbReference type="PROSITE" id="PS50137"/>
    </source>
</evidence>
<accession>A0AAD8IMM5</accession>
<reference evidence="5" key="1">
    <citation type="submission" date="2023-02" db="EMBL/GenBank/DDBJ databases">
        <title>Genome of toxic invasive species Heracleum sosnowskyi carries increased number of genes despite the absence of recent whole-genome duplications.</title>
        <authorList>
            <person name="Schelkunov M."/>
            <person name="Shtratnikova V."/>
            <person name="Makarenko M."/>
            <person name="Klepikova A."/>
            <person name="Omelchenko D."/>
            <person name="Novikova G."/>
            <person name="Obukhova E."/>
            <person name="Bogdanov V."/>
            <person name="Penin A."/>
            <person name="Logacheva M."/>
        </authorList>
    </citation>
    <scope>NUCLEOTIDE SEQUENCE</scope>
    <source>
        <strain evidence="5">Hsosn_3</strain>
        <tissue evidence="5">Leaf</tissue>
    </source>
</reference>
<keyword evidence="1" id="KW-0677">Repeat</keyword>
<dbReference type="PANTHER" id="PTHR46031">
    <property type="match status" value="1"/>
</dbReference>